<dbReference type="CDD" id="cd00302">
    <property type="entry name" value="cytochrome_P450"/>
    <property type="match status" value="1"/>
</dbReference>
<evidence type="ECO:0000256" key="6">
    <source>
        <dbReference type="ARBA" id="ARBA00023004"/>
    </source>
</evidence>
<feature type="transmembrane region" description="Helical" evidence="9">
    <location>
        <begin position="20"/>
        <end position="40"/>
    </location>
</feature>
<dbReference type="GO" id="GO:0016705">
    <property type="term" value="F:oxidoreductase activity, acting on paired donors, with incorporation or reduction of molecular oxygen"/>
    <property type="evidence" value="ECO:0007669"/>
    <property type="project" value="InterPro"/>
</dbReference>
<evidence type="ECO:0000313" key="10">
    <source>
        <dbReference type="EMBL" id="KII84285.1"/>
    </source>
</evidence>
<evidence type="ECO:0000256" key="3">
    <source>
        <dbReference type="ARBA" id="ARBA00022617"/>
    </source>
</evidence>
<dbReference type="PANTHER" id="PTHR24286">
    <property type="entry name" value="CYTOCHROME P450 26"/>
    <property type="match status" value="1"/>
</dbReference>
<dbReference type="EMBL" id="KN832571">
    <property type="protein sequence ID" value="KII84285.1"/>
    <property type="molecule type" value="Genomic_DNA"/>
</dbReference>
<dbReference type="GO" id="GO:0005506">
    <property type="term" value="F:iron ion binding"/>
    <property type="evidence" value="ECO:0007669"/>
    <property type="project" value="InterPro"/>
</dbReference>
<protein>
    <recommendedName>
        <fullName evidence="12">Cytochrome P450</fullName>
    </recommendedName>
</protein>
<dbReference type="InterPro" id="IPR001128">
    <property type="entry name" value="Cyt_P450"/>
</dbReference>
<dbReference type="InterPro" id="IPR036396">
    <property type="entry name" value="Cyt_P450_sf"/>
</dbReference>
<keyword evidence="7" id="KW-0503">Monooxygenase</keyword>
<keyword evidence="6 8" id="KW-0408">Iron</keyword>
<organism evidence="10 11">
    <name type="scientific">Plicaturopsis crispa FD-325 SS-3</name>
    <dbReference type="NCBI Taxonomy" id="944288"/>
    <lineage>
        <taxon>Eukaryota</taxon>
        <taxon>Fungi</taxon>
        <taxon>Dikarya</taxon>
        <taxon>Basidiomycota</taxon>
        <taxon>Agaricomycotina</taxon>
        <taxon>Agaricomycetes</taxon>
        <taxon>Agaricomycetidae</taxon>
        <taxon>Amylocorticiales</taxon>
        <taxon>Amylocorticiaceae</taxon>
        <taxon>Plicatura</taxon>
        <taxon>Plicaturopsis crispa</taxon>
    </lineage>
</organism>
<dbReference type="HOGENOM" id="CLU_033574_2_0_1"/>
<keyword evidence="11" id="KW-1185">Reference proteome</keyword>
<dbReference type="AlphaFoldDB" id="A0A0C9SXD2"/>
<dbReference type="GO" id="GO:0020037">
    <property type="term" value="F:heme binding"/>
    <property type="evidence" value="ECO:0007669"/>
    <property type="project" value="InterPro"/>
</dbReference>
<dbReference type="Pfam" id="PF00067">
    <property type="entry name" value="p450"/>
    <property type="match status" value="1"/>
</dbReference>
<keyword evidence="9" id="KW-0812">Transmembrane</keyword>
<sequence>MCAIGSHLEHATNSWSSASGTVQLALLFTAAWVLLAICFARPRAPESGAASLPQHPFFNIWQFYRRRFDFINSGFRVTGKPVFQFSLLQHRVVALSGESGRTAFFNSKSLDLHEGFKVLLGAIPIVPGVTSDLHSQRISLIHKRLASLQRNESLTQLIPAILEDCRRIMSSWESSGTMDPFDKIYDVVFQTTIRSLSSADIADDASLVARLKKLYGRLDSGTTPASVLMPWLPSPAMIKKLWATKEVYQIVTRAIKTRLESGISRNDTLQMLLDAGDDHMAIVGFIMGLLIAGSRSTGTTASWLITFIGGHPDWRTKVIAELNDILPSSPPLGPPRNLSTRLATIPLETWESSTPVLDSLIRETLRVAQPHTAMRKNTGPDMYVDNTVVPTGAFVVYPFSDVHLNPAMYPAPRKFDPSRKTDEKSAFGYLGWGAGNHICQGQRLARLSLKLIASMFLLGFDYEVVDQTGKPPNPFPLPDWNDILTCRPMAGSCYLKYERTDNPL</sequence>
<evidence type="ECO:0000256" key="9">
    <source>
        <dbReference type="SAM" id="Phobius"/>
    </source>
</evidence>
<feature type="binding site" description="axial binding residue" evidence="8">
    <location>
        <position position="439"/>
    </location>
    <ligand>
        <name>heme</name>
        <dbReference type="ChEBI" id="CHEBI:30413"/>
    </ligand>
    <ligandPart>
        <name>Fe</name>
        <dbReference type="ChEBI" id="CHEBI:18248"/>
    </ligandPart>
</feature>
<keyword evidence="5" id="KW-0560">Oxidoreductase</keyword>
<keyword evidence="4 8" id="KW-0479">Metal-binding</keyword>
<dbReference type="Proteomes" id="UP000053263">
    <property type="component" value="Unassembled WGS sequence"/>
</dbReference>
<evidence type="ECO:0000256" key="2">
    <source>
        <dbReference type="ARBA" id="ARBA00010617"/>
    </source>
</evidence>
<dbReference type="PRINTS" id="PR00385">
    <property type="entry name" value="P450"/>
</dbReference>
<dbReference type="Gene3D" id="1.10.630.10">
    <property type="entry name" value="Cytochrome P450"/>
    <property type="match status" value="1"/>
</dbReference>
<name>A0A0C9SXD2_PLICR</name>
<dbReference type="SUPFAM" id="SSF48264">
    <property type="entry name" value="Cytochrome P450"/>
    <property type="match status" value="1"/>
</dbReference>
<accession>A0A0C9SXD2</accession>
<evidence type="ECO:0000256" key="7">
    <source>
        <dbReference type="ARBA" id="ARBA00023033"/>
    </source>
</evidence>
<comment type="cofactor">
    <cofactor evidence="1 8">
        <name>heme</name>
        <dbReference type="ChEBI" id="CHEBI:30413"/>
    </cofactor>
</comment>
<evidence type="ECO:0000256" key="8">
    <source>
        <dbReference type="PIRSR" id="PIRSR602401-1"/>
    </source>
</evidence>
<dbReference type="InterPro" id="IPR002401">
    <property type="entry name" value="Cyt_P450_E_grp-I"/>
</dbReference>
<dbReference type="OrthoDB" id="1055148at2759"/>
<evidence type="ECO:0000313" key="11">
    <source>
        <dbReference type="Proteomes" id="UP000053263"/>
    </source>
</evidence>
<evidence type="ECO:0000256" key="5">
    <source>
        <dbReference type="ARBA" id="ARBA00023002"/>
    </source>
</evidence>
<evidence type="ECO:0008006" key="12">
    <source>
        <dbReference type="Google" id="ProtNLM"/>
    </source>
</evidence>
<keyword evidence="9" id="KW-1133">Transmembrane helix</keyword>
<comment type="similarity">
    <text evidence="2">Belongs to the cytochrome P450 family.</text>
</comment>
<keyword evidence="3 8" id="KW-0349">Heme</keyword>
<keyword evidence="9" id="KW-0472">Membrane</keyword>
<reference evidence="10 11" key="1">
    <citation type="submission" date="2014-06" db="EMBL/GenBank/DDBJ databases">
        <title>Evolutionary Origins and Diversification of the Mycorrhizal Mutualists.</title>
        <authorList>
            <consortium name="DOE Joint Genome Institute"/>
            <consortium name="Mycorrhizal Genomics Consortium"/>
            <person name="Kohler A."/>
            <person name="Kuo A."/>
            <person name="Nagy L.G."/>
            <person name="Floudas D."/>
            <person name="Copeland A."/>
            <person name="Barry K.W."/>
            <person name="Cichocki N."/>
            <person name="Veneault-Fourrey C."/>
            <person name="LaButti K."/>
            <person name="Lindquist E.A."/>
            <person name="Lipzen A."/>
            <person name="Lundell T."/>
            <person name="Morin E."/>
            <person name="Murat C."/>
            <person name="Riley R."/>
            <person name="Ohm R."/>
            <person name="Sun H."/>
            <person name="Tunlid A."/>
            <person name="Henrissat B."/>
            <person name="Grigoriev I.V."/>
            <person name="Hibbett D.S."/>
            <person name="Martin F."/>
        </authorList>
    </citation>
    <scope>NUCLEOTIDE SEQUENCE [LARGE SCALE GENOMIC DNA]</scope>
    <source>
        <strain evidence="10 11">FD-325 SS-3</strain>
    </source>
</reference>
<gene>
    <name evidence="10" type="ORF">PLICRDRAFT_57687</name>
</gene>
<evidence type="ECO:0000256" key="1">
    <source>
        <dbReference type="ARBA" id="ARBA00001971"/>
    </source>
</evidence>
<dbReference type="GO" id="GO:0016125">
    <property type="term" value="P:sterol metabolic process"/>
    <property type="evidence" value="ECO:0007669"/>
    <property type="project" value="TreeGrafter"/>
</dbReference>
<proteinExistence type="inferred from homology"/>
<dbReference type="GO" id="GO:0004497">
    <property type="term" value="F:monooxygenase activity"/>
    <property type="evidence" value="ECO:0007669"/>
    <property type="project" value="UniProtKB-KW"/>
</dbReference>
<dbReference type="PRINTS" id="PR00463">
    <property type="entry name" value="EP450I"/>
</dbReference>
<dbReference type="PANTHER" id="PTHR24286:SF24">
    <property type="entry name" value="LANOSTEROL 14-ALPHA DEMETHYLASE"/>
    <property type="match status" value="1"/>
</dbReference>
<evidence type="ECO:0000256" key="4">
    <source>
        <dbReference type="ARBA" id="ARBA00022723"/>
    </source>
</evidence>